<evidence type="ECO:0000313" key="1">
    <source>
        <dbReference type="EMBL" id="KDO19705.1"/>
    </source>
</evidence>
<dbReference type="AlphaFoldDB" id="A0A067BSD3"/>
<evidence type="ECO:0000313" key="2">
    <source>
        <dbReference type="Proteomes" id="UP000030745"/>
    </source>
</evidence>
<keyword evidence="2" id="KW-1185">Reference proteome</keyword>
<accession>A0A067BSD3</accession>
<evidence type="ECO:0008006" key="3">
    <source>
        <dbReference type="Google" id="ProtNLM"/>
    </source>
</evidence>
<dbReference type="RefSeq" id="XP_012209565.1">
    <property type="nucleotide sequence ID" value="XM_012354175.1"/>
</dbReference>
<dbReference type="GeneID" id="24136048"/>
<dbReference type="EMBL" id="KK583337">
    <property type="protein sequence ID" value="KDO19705.1"/>
    <property type="molecule type" value="Genomic_DNA"/>
</dbReference>
<organism evidence="1 2">
    <name type="scientific">Saprolegnia parasitica (strain CBS 223.65)</name>
    <dbReference type="NCBI Taxonomy" id="695850"/>
    <lineage>
        <taxon>Eukaryota</taxon>
        <taxon>Sar</taxon>
        <taxon>Stramenopiles</taxon>
        <taxon>Oomycota</taxon>
        <taxon>Saprolegniomycetes</taxon>
        <taxon>Saprolegniales</taxon>
        <taxon>Saprolegniaceae</taxon>
        <taxon>Saprolegnia</taxon>
    </lineage>
</organism>
<reference evidence="1 2" key="1">
    <citation type="journal article" date="2013" name="PLoS Genet.">
        <title>Distinctive expansion of potential virulence genes in the genome of the oomycete fish pathogen Saprolegnia parasitica.</title>
        <authorList>
            <person name="Jiang R.H."/>
            <person name="de Bruijn I."/>
            <person name="Haas B.J."/>
            <person name="Belmonte R."/>
            <person name="Lobach L."/>
            <person name="Christie J."/>
            <person name="van den Ackerveken G."/>
            <person name="Bottin A."/>
            <person name="Bulone V."/>
            <person name="Diaz-Moreno S.M."/>
            <person name="Dumas B."/>
            <person name="Fan L."/>
            <person name="Gaulin E."/>
            <person name="Govers F."/>
            <person name="Grenville-Briggs L.J."/>
            <person name="Horner N.R."/>
            <person name="Levin J.Z."/>
            <person name="Mammella M."/>
            <person name="Meijer H.J."/>
            <person name="Morris P."/>
            <person name="Nusbaum C."/>
            <person name="Oome S."/>
            <person name="Phillips A.J."/>
            <person name="van Rooyen D."/>
            <person name="Rzeszutek E."/>
            <person name="Saraiva M."/>
            <person name="Secombes C.J."/>
            <person name="Seidl M.F."/>
            <person name="Snel B."/>
            <person name="Stassen J.H."/>
            <person name="Sykes S."/>
            <person name="Tripathy S."/>
            <person name="van den Berg H."/>
            <person name="Vega-Arreguin J.C."/>
            <person name="Wawra S."/>
            <person name="Young S.K."/>
            <person name="Zeng Q."/>
            <person name="Dieguez-Uribeondo J."/>
            <person name="Russ C."/>
            <person name="Tyler B.M."/>
            <person name="van West P."/>
        </authorList>
    </citation>
    <scope>NUCLEOTIDE SEQUENCE [LARGE SCALE GENOMIC DNA]</scope>
    <source>
        <strain evidence="1 2">CBS 223.65</strain>
    </source>
</reference>
<dbReference type="Proteomes" id="UP000030745">
    <property type="component" value="Unassembled WGS sequence"/>
</dbReference>
<proteinExistence type="predicted"/>
<dbReference type="VEuPathDB" id="FungiDB:SPRG_14232"/>
<dbReference type="OrthoDB" id="74871at2759"/>
<gene>
    <name evidence="1" type="ORF">SPRG_14232</name>
</gene>
<name>A0A067BSD3_SAPPC</name>
<dbReference type="OMA" id="WNVIRRV"/>
<protein>
    <recommendedName>
        <fullName evidence="3">BZIP domain-containing protein</fullName>
    </recommendedName>
</protein>
<sequence length="359" mass="39709">MDTAESGDATRLARKRIRDRRAKQAARQRFLDECSALQSSIASLSASLAARQSARPSSAHLLSWREVASSLAKAKDKSVAAQHDLRLRVTQLRRLSQSLQTWLLSLAVIPKPPNSPAFAWKDVHLSSDAALRSVALDWIAKQMLHATPHQVPDALFPSDLEDAVHGATLLEAATAGWAFSQALPTIIHESRGGISTLHHSATSHGRFCYNREEFPSRVSNGLYTCFLEPDRAVTHYRTIRYDDASPIAASAAMLEDVQEWNVIRRVSPTKCFIRSAHVYQPYTHHASMVSYADEITPGLAESLAPKQGTELEDAIANRFVADTCSMMEGMGGMFRKLLRHVQANPDAYPRPYEVDRGAL</sequence>
<dbReference type="KEGG" id="spar:SPRG_14232"/>